<gene>
    <name evidence="2" type="ORF">D9611_006696</name>
</gene>
<dbReference type="EMBL" id="JAACJK010000058">
    <property type="protein sequence ID" value="KAF5336349.1"/>
    <property type="molecule type" value="Genomic_DNA"/>
</dbReference>
<evidence type="ECO:0000313" key="2">
    <source>
        <dbReference type="EMBL" id="KAF5336349.1"/>
    </source>
</evidence>
<accession>A0A8H5C728</accession>
<evidence type="ECO:0000256" key="1">
    <source>
        <dbReference type="SAM" id="MobiDB-lite"/>
    </source>
</evidence>
<dbReference type="Proteomes" id="UP000541558">
    <property type="component" value="Unassembled WGS sequence"/>
</dbReference>
<reference evidence="2 3" key="1">
    <citation type="journal article" date="2020" name="ISME J.">
        <title>Uncovering the hidden diversity of litter-decomposition mechanisms in mushroom-forming fungi.</title>
        <authorList>
            <person name="Floudas D."/>
            <person name="Bentzer J."/>
            <person name="Ahren D."/>
            <person name="Johansson T."/>
            <person name="Persson P."/>
            <person name="Tunlid A."/>
        </authorList>
    </citation>
    <scope>NUCLEOTIDE SEQUENCE [LARGE SCALE GENOMIC DNA]</scope>
    <source>
        <strain evidence="2 3">CBS 175.51</strain>
    </source>
</reference>
<comment type="caution">
    <text evidence="2">The sequence shown here is derived from an EMBL/GenBank/DDBJ whole genome shotgun (WGS) entry which is preliminary data.</text>
</comment>
<evidence type="ECO:0000313" key="3">
    <source>
        <dbReference type="Proteomes" id="UP000541558"/>
    </source>
</evidence>
<proteinExistence type="predicted"/>
<dbReference type="OrthoDB" id="2750929at2759"/>
<keyword evidence="3" id="KW-1185">Reference proteome</keyword>
<organism evidence="2 3">
    <name type="scientific">Ephemerocybe angulata</name>
    <dbReference type="NCBI Taxonomy" id="980116"/>
    <lineage>
        <taxon>Eukaryota</taxon>
        <taxon>Fungi</taxon>
        <taxon>Dikarya</taxon>
        <taxon>Basidiomycota</taxon>
        <taxon>Agaricomycotina</taxon>
        <taxon>Agaricomycetes</taxon>
        <taxon>Agaricomycetidae</taxon>
        <taxon>Agaricales</taxon>
        <taxon>Agaricineae</taxon>
        <taxon>Psathyrellaceae</taxon>
        <taxon>Ephemerocybe</taxon>
    </lineage>
</organism>
<name>A0A8H5C728_9AGAR</name>
<protein>
    <submittedName>
        <fullName evidence="2">Uncharacterized protein</fullName>
    </submittedName>
</protein>
<dbReference type="AlphaFoldDB" id="A0A8H5C728"/>
<feature type="region of interest" description="Disordered" evidence="1">
    <location>
        <begin position="74"/>
        <end position="99"/>
    </location>
</feature>
<sequence>MLKSRPVRQRLITPEQVSEGKRLVSEAGMGRYNSVLVLEDVTDPFIISLPTATINIMVLRNDAIATFRIPGVAWQEGGKSDGTGPSVSPPREYKAHLVN</sequence>